<sequence length="69" mass="7667">MRTVKTLSGDTWDVIAWRIWGDGADQAHMADLVDANPQHIDTAIFAGNVEIIVPEVEDAEPVSIPPWRQ</sequence>
<reference evidence="1 2" key="1">
    <citation type="submission" date="2022-06" db="EMBL/GenBank/DDBJ databases">
        <title>Isolation of gut microbiota from human fecal samples.</title>
        <authorList>
            <person name="Pamer E.G."/>
            <person name="Barat B."/>
            <person name="Waligurski E."/>
            <person name="Medina S."/>
            <person name="Paddock L."/>
            <person name="Mostad J."/>
        </authorList>
    </citation>
    <scope>NUCLEOTIDE SEQUENCE [LARGE SCALE GENOMIC DNA]</scope>
    <source>
        <strain evidence="1 2">DFI.9.90</strain>
    </source>
</reference>
<keyword evidence="2" id="KW-1185">Reference proteome</keyword>
<name>A0AAW5K509_9BACT</name>
<dbReference type="InterPro" id="IPR008861">
    <property type="entry name" value="GpX-like"/>
</dbReference>
<dbReference type="EMBL" id="JANFYT010000013">
    <property type="protein sequence ID" value="MCQ4814249.1"/>
    <property type="molecule type" value="Genomic_DNA"/>
</dbReference>
<protein>
    <submittedName>
        <fullName evidence="1">Tail protein X</fullName>
    </submittedName>
</protein>
<proteinExistence type="predicted"/>
<gene>
    <name evidence="1" type="ORF">NE630_07370</name>
</gene>
<dbReference type="RefSeq" id="WP_008709993.1">
    <property type="nucleotide sequence ID" value="NZ_CABKQM010000005.1"/>
</dbReference>
<dbReference type="Proteomes" id="UP001205919">
    <property type="component" value="Unassembled WGS sequence"/>
</dbReference>
<organism evidence="1 2">
    <name type="scientific">Cloacibacillus evryensis</name>
    <dbReference type="NCBI Taxonomy" id="508460"/>
    <lineage>
        <taxon>Bacteria</taxon>
        <taxon>Thermotogati</taxon>
        <taxon>Synergistota</taxon>
        <taxon>Synergistia</taxon>
        <taxon>Synergistales</taxon>
        <taxon>Synergistaceae</taxon>
        <taxon>Cloacibacillus</taxon>
    </lineage>
</organism>
<comment type="caution">
    <text evidence="1">The sequence shown here is derived from an EMBL/GenBank/DDBJ whole genome shotgun (WGS) entry which is preliminary data.</text>
</comment>
<accession>A0AAW5K509</accession>
<dbReference type="Pfam" id="PF05489">
    <property type="entry name" value="Phage_tail_X"/>
    <property type="match status" value="1"/>
</dbReference>
<evidence type="ECO:0000313" key="1">
    <source>
        <dbReference type="EMBL" id="MCQ4814249.1"/>
    </source>
</evidence>
<dbReference type="AlphaFoldDB" id="A0AAW5K509"/>
<evidence type="ECO:0000313" key="2">
    <source>
        <dbReference type="Proteomes" id="UP001205919"/>
    </source>
</evidence>